<evidence type="ECO:0000259" key="2">
    <source>
        <dbReference type="Pfam" id="PF17107"/>
    </source>
</evidence>
<sequence length="932" mass="106475">MDPLTALGLAAAVVQFISFASHLVSKTKDIQESVTGQSKQAATLDTVYTQLQHLSSRLELSSRRDPKLELVQGSTDLVKHVFAINDLSRICEGDCQRLLDIVRKLKVVDDSSRRWQSFRVALKTFWKGNEITDLEQRLHNTQTTLTLHVCSLTSYWHHNFDRQLRELRSESQRLNAQQSGRLDSIARILGELSERVAMSRSSSMPNTFSSSDIASLEDQMAQLSLFKAAAAKEHLILESLSFNSRPIRYSSIPEAHNRTFEWAFEGHQSRSKGDTATGGLLTWLREGDGFFWVSGKPGSGKSTFMKFVADHPSTLAALTRWASHRRIVLATHYFWSVGTPMQKSQKGLLQSLLYDIFRQLPDLIESACIERWQKTVEQLSYEPWLVPELQRVFKRIASHDVTAKFCFLIDGLDEFEGDHLDFCRSLHDLAQSPHVKFCISSRAWNVFEDSFGRVGASKLYIHELTRDDIRSYTERRLLDHPRWKELDTEVSNAIWLIEEITERAAGVFLWVFLATGQLRNGLTEYDTFSDLQRRLESIPADLEAFFKQILQSVEPFYHEKMASTLQIALEAREPAPVAVYGFHDVEYENKNYALELPLRALSIEEAATKRKQITRRLNGRCRGLLEVNRLSQRVEFLHRSVMDFLRTRDMCKFLLETAPRNFDANISLLRGYTAYIKSTGFPEFVDRTAFAQFTSSSLISALEEAVLQARELDMTTEAYLLLDELDRCVPEMHRKGQARLNVWGDSSNPVAVFFRELVVKNCLANYLNRTLPSQPNYFIDFEKPVLTSVIESLMIHCTSSRHFGENVEMLECLLENGCDPNAIYHDITRTEHRTRTPWKDLTDLLSMPANHYSPVYTSSSFRQTAIEDGRPSMLMLNMSEDSAQAAIYVKVEDGNDAKPAAIPQDDDDDTNKEMLSQQLESGTMAARYRGLP</sequence>
<evidence type="ECO:0000313" key="5">
    <source>
        <dbReference type="EMBL" id="KAF4952798.1"/>
    </source>
</evidence>
<gene>
    <name evidence="5" type="ORF">FGADI_6459</name>
</gene>
<accession>A0A8H4T7M3</accession>
<dbReference type="Gene3D" id="3.40.50.300">
    <property type="entry name" value="P-loop containing nucleotide triphosphate hydrolases"/>
    <property type="match status" value="1"/>
</dbReference>
<feature type="domain" description="DUF7791" evidence="4">
    <location>
        <begin position="552"/>
        <end position="678"/>
    </location>
</feature>
<keyword evidence="6" id="KW-1185">Reference proteome</keyword>
<feature type="domain" description="Nephrocystin 3-like N-terminal" evidence="3">
    <location>
        <begin position="282"/>
        <end position="442"/>
    </location>
</feature>
<reference evidence="5" key="1">
    <citation type="journal article" date="2020" name="BMC Genomics">
        <title>Correction to: Identification and distribution of gene clusters required for synthesis of sphingolipid metabolism inhibitors in diverse species of the filamentous fungus Fusarium.</title>
        <authorList>
            <person name="Kim H.S."/>
            <person name="Lohmar J.M."/>
            <person name="Busman M."/>
            <person name="Brown D.W."/>
            <person name="Naumann T.A."/>
            <person name="Divon H.H."/>
            <person name="Lysoe E."/>
            <person name="Uhlig S."/>
            <person name="Proctor R.H."/>
        </authorList>
    </citation>
    <scope>NUCLEOTIDE SEQUENCE</scope>
    <source>
        <strain evidence="5">NRRL 45417</strain>
    </source>
</reference>
<dbReference type="OrthoDB" id="443402at2759"/>
<feature type="domain" description="NACHT-NTPase and P-loop NTPases N-terminal" evidence="2">
    <location>
        <begin position="11"/>
        <end position="138"/>
    </location>
</feature>
<reference evidence="5" key="2">
    <citation type="submission" date="2020-05" db="EMBL/GenBank/DDBJ databases">
        <authorList>
            <person name="Kim H.-S."/>
            <person name="Proctor R.H."/>
            <person name="Brown D.W."/>
        </authorList>
    </citation>
    <scope>NUCLEOTIDE SEQUENCE</scope>
    <source>
        <strain evidence="5">NRRL 45417</strain>
    </source>
</reference>
<dbReference type="AlphaFoldDB" id="A0A8H4T7M3"/>
<dbReference type="SUPFAM" id="SSF52540">
    <property type="entry name" value="P-loop containing nucleoside triphosphate hydrolases"/>
    <property type="match status" value="1"/>
</dbReference>
<evidence type="ECO:0000256" key="1">
    <source>
        <dbReference type="ARBA" id="ARBA00022737"/>
    </source>
</evidence>
<dbReference type="PANTHER" id="PTHR10039:SF5">
    <property type="entry name" value="NACHT DOMAIN-CONTAINING PROTEIN"/>
    <property type="match status" value="1"/>
</dbReference>
<dbReference type="Proteomes" id="UP000604273">
    <property type="component" value="Unassembled WGS sequence"/>
</dbReference>
<protein>
    <recommendedName>
        <fullName evidence="7">NACHT domain-containing protein</fullName>
    </recommendedName>
</protein>
<evidence type="ECO:0000259" key="4">
    <source>
        <dbReference type="Pfam" id="PF25053"/>
    </source>
</evidence>
<evidence type="ECO:0000313" key="6">
    <source>
        <dbReference type="Proteomes" id="UP000604273"/>
    </source>
</evidence>
<keyword evidence="1" id="KW-0677">Repeat</keyword>
<comment type="caution">
    <text evidence="5">The sequence shown here is derived from an EMBL/GenBank/DDBJ whole genome shotgun (WGS) entry which is preliminary data.</text>
</comment>
<dbReference type="InterPro" id="IPR056693">
    <property type="entry name" value="DUF7791"/>
</dbReference>
<name>A0A8H4T7M3_9HYPO</name>
<evidence type="ECO:0008006" key="7">
    <source>
        <dbReference type="Google" id="ProtNLM"/>
    </source>
</evidence>
<dbReference type="Pfam" id="PF24883">
    <property type="entry name" value="NPHP3_N"/>
    <property type="match status" value="1"/>
</dbReference>
<dbReference type="EMBL" id="JABFAI010000149">
    <property type="protein sequence ID" value="KAF4952798.1"/>
    <property type="molecule type" value="Genomic_DNA"/>
</dbReference>
<organism evidence="5 6">
    <name type="scientific">Fusarium gaditjirri</name>
    <dbReference type="NCBI Taxonomy" id="282569"/>
    <lineage>
        <taxon>Eukaryota</taxon>
        <taxon>Fungi</taxon>
        <taxon>Dikarya</taxon>
        <taxon>Ascomycota</taxon>
        <taxon>Pezizomycotina</taxon>
        <taxon>Sordariomycetes</taxon>
        <taxon>Hypocreomycetidae</taxon>
        <taxon>Hypocreales</taxon>
        <taxon>Nectriaceae</taxon>
        <taxon>Fusarium</taxon>
        <taxon>Fusarium nisikadoi species complex</taxon>
    </lineage>
</organism>
<dbReference type="Pfam" id="PF17107">
    <property type="entry name" value="SesA"/>
    <property type="match status" value="1"/>
</dbReference>
<dbReference type="InterPro" id="IPR056884">
    <property type="entry name" value="NPHP3-like_N"/>
</dbReference>
<evidence type="ECO:0000259" key="3">
    <source>
        <dbReference type="Pfam" id="PF24883"/>
    </source>
</evidence>
<proteinExistence type="predicted"/>
<dbReference type="InterPro" id="IPR027417">
    <property type="entry name" value="P-loop_NTPase"/>
</dbReference>
<dbReference type="Pfam" id="PF25053">
    <property type="entry name" value="DUF7791"/>
    <property type="match status" value="1"/>
</dbReference>
<dbReference type="InterPro" id="IPR031352">
    <property type="entry name" value="SesA"/>
</dbReference>
<dbReference type="PANTHER" id="PTHR10039">
    <property type="entry name" value="AMELOGENIN"/>
    <property type="match status" value="1"/>
</dbReference>